<reference evidence="2" key="1">
    <citation type="submission" date="2021-11" db="EMBL/GenBank/DDBJ databases">
        <authorList>
            <person name="Bulgarelli D."/>
        </authorList>
    </citation>
    <scope>NUCLEOTIDE SEQUENCE</scope>
    <source>
        <strain evidence="2">Bi133</strain>
    </source>
</reference>
<keyword evidence="1" id="KW-0472">Membrane</keyword>
<gene>
    <name evidence="2" type="ORF">SRABI133_05157</name>
</gene>
<proteinExistence type="predicted"/>
<feature type="transmembrane region" description="Helical" evidence="1">
    <location>
        <begin position="144"/>
        <end position="168"/>
    </location>
</feature>
<feature type="transmembrane region" description="Helical" evidence="1">
    <location>
        <begin position="45"/>
        <end position="65"/>
    </location>
</feature>
<dbReference type="PANTHER" id="PTHR33876">
    <property type="entry name" value="UNNAMED PRODUCT"/>
    <property type="match status" value="1"/>
</dbReference>
<dbReference type="InterPro" id="IPR052776">
    <property type="entry name" value="Chloro_ReproSupport/MetalTrans"/>
</dbReference>
<dbReference type="Proteomes" id="UP000789326">
    <property type="component" value="Unassembled WGS sequence"/>
</dbReference>
<comment type="caution">
    <text evidence="2">The sequence shown here is derived from an EMBL/GenBank/DDBJ whole genome shotgun (WGS) entry which is preliminary data.</text>
</comment>
<feature type="transmembrane region" description="Helical" evidence="1">
    <location>
        <begin position="110"/>
        <end position="132"/>
    </location>
</feature>
<dbReference type="PANTHER" id="PTHR33876:SF4">
    <property type="entry name" value="CHLOROPLAST PROTEIN FOR GROWTH AND FERTILITY 2"/>
    <property type="match status" value="1"/>
</dbReference>
<organism evidence="2 3">
    <name type="scientific">Peribacillus simplex</name>
    <dbReference type="NCBI Taxonomy" id="1478"/>
    <lineage>
        <taxon>Bacteria</taxon>
        <taxon>Bacillati</taxon>
        <taxon>Bacillota</taxon>
        <taxon>Bacilli</taxon>
        <taxon>Bacillales</taxon>
        <taxon>Bacillaceae</taxon>
        <taxon>Peribacillus</taxon>
    </lineage>
</organism>
<evidence type="ECO:0000256" key="1">
    <source>
        <dbReference type="SAM" id="Phobius"/>
    </source>
</evidence>
<accession>A0A9W4PLL3</accession>
<name>A0A9W4PLL3_9BACI</name>
<evidence type="ECO:0000313" key="2">
    <source>
        <dbReference type="EMBL" id="CAH0316366.1"/>
    </source>
</evidence>
<dbReference type="AlphaFoldDB" id="A0A9W4PLL3"/>
<keyword evidence="1" id="KW-1133">Transmembrane helix</keyword>
<keyword evidence="1" id="KW-0812">Transmembrane</keyword>
<dbReference type="EMBL" id="CAKKMG010000168">
    <property type="protein sequence ID" value="CAH0316366.1"/>
    <property type="molecule type" value="Genomic_DNA"/>
</dbReference>
<dbReference type="RefSeq" id="WP_230304252.1">
    <property type="nucleotide sequence ID" value="NZ_CAKKMG010000168.1"/>
</dbReference>
<sequence length="212" mass="22773">MSLVSILTLGFLLGIKHSLEPDHVIAVATTAGKTKKLSRSTLTGVYWGIGHTCTLFLIGMLFIWMKGEIPESLSMTLELGVGIMLVMLGAKSLFKARPNITNDKDRFRPFLVSALIGFVHGLAGSAAMVILTMSTVTGIGEGSIYIIIFGAGTIIGMLCFTTLLGIPFALNGKDIVLNRIFIKMAGALSFAFGLYYIYKLGVTEGLFAIWAN</sequence>
<evidence type="ECO:0000313" key="3">
    <source>
        <dbReference type="Proteomes" id="UP000789326"/>
    </source>
</evidence>
<feature type="transmembrane region" description="Helical" evidence="1">
    <location>
        <begin position="180"/>
        <end position="198"/>
    </location>
</feature>
<evidence type="ECO:0008006" key="4">
    <source>
        <dbReference type="Google" id="ProtNLM"/>
    </source>
</evidence>
<protein>
    <recommendedName>
        <fullName evidence="4">Urease accessory protein UreH</fullName>
    </recommendedName>
</protein>
<feature type="transmembrane region" description="Helical" evidence="1">
    <location>
        <begin position="72"/>
        <end position="90"/>
    </location>
</feature>